<accession>A0A1U7ZR56</accession>
<dbReference type="AlphaFoldDB" id="A0A1U7ZR56"/>
<organism evidence="1 2">
    <name type="scientific">Nelumbo nucifera</name>
    <name type="common">Sacred lotus</name>
    <dbReference type="NCBI Taxonomy" id="4432"/>
    <lineage>
        <taxon>Eukaryota</taxon>
        <taxon>Viridiplantae</taxon>
        <taxon>Streptophyta</taxon>
        <taxon>Embryophyta</taxon>
        <taxon>Tracheophyta</taxon>
        <taxon>Spermatophyta</taxon>
        <taxon>Magnoliopsida</taxon>
        <taxon>Proteales</taxon>
        <taxon>Nelumbonaceae</taxon>
        <taxon>Nelumbo</taxon>
    </lineage>
</organism>
<dbReference type="RefSeq" id="XP_010256734.1">
    <property type="nucleotide sequence ID" value="XM_010258432.2"/>
</dbReference>
<dbReference type="PANTHER" id="PTHR33649">
    <property type="entry name" value="PAR1 PROTEIN"/>
    <property type="match status" value="1"/>
</dbReference>
<dbReference type="eggNOG" id="ENOG502RXJH">
    <property type="taxonomic scope" value="Eukaryota"/>
</dbReference>
<dbReference type="FunCoup" id="A0A1U7ZR56">
    <property type="interactions" value="412"/>
</dbReference>
<dbReference type="GeneID" id="104597044"/>
<keyword evidence="1" id="KW-1185">Reference proteome</keyword>
<dbReference type="InterPro" id="IPR009489">
    <property type="entry name" value="PAR1"/>
</dbReference>
<proteinExistence type="predicted"/>
<dbReference type="KEGG" id="nnu:104597044"/>
<sequence>MASASEKILTFLFALATYVHGGVGEGIVCEELPKNICAFSISSSGQRCTLETYAAQDGNVEYQCRTSNVSVENMAGWIETDECIQACGLDRNSVGISSDALLESQFTAQLCSIGCYDNCPNIVDLYFNLAAGEGVFLPDICEAQRNNLHREMIELLSNGDAPLIDSLTDFASPAPAPSIV</sequence>
<dbReference type="STRING" id="4432.A0A1U7ZR56"/>
<evidence type="ECO:0000313" key="2">
    <source>
        <dbReference type="RefSeq" id="XP_010256734.1"/>
    </source>
</evidence>
<gene>
    <name evidence="2" type="primary">LOC104597044</name>
</gene>
<dbReference type="PANTHER" id="PTHR33649:SF4">
    <property type="entry name" value="PAR1 PROTEIN"/>
    <property type="match status" value="1"/>
</dbReference>
<dbReference type="OMA" id="DICAFTI"/>
<dbReference type="Pfam" id="PF06521">
    <property type="entry name" value="PAR1"/>
    <property type="match status" value="1"/>
</dbReference>
<name>A0A1U7ZR56_NELNU</name>
<protein>
    <submittedName>
        <fullName evidence="2">Uncharacterized protein LOC104597044</fullName>
    </submittedName>
</protein>
<evidence type="ECO:0000313" key="1">
    <source>
        <dbReference type="Proteomes" id="UP000189703"/>
    </source>
</evidence>
<dbReference type="OrthoDB" id="772928at2759"/>
<dbReference type="Proteomes" id="UP000189703">
    <property type="component" value="Unplaced"/>
</dbReference>
<reference evidence="2" key="1">
    <citation type="submission" date="2025-08" db="UniProtKB">
        <authorList>
            <consortium name="RefSeq"/>
        </authorList>
    </citation>
    <scope>IDENTIFICATION</scope>
</reference>